<dbReference type="EMBL" id="LUGG01000009">
    <property type="protein sequence ID" value="OBZ72377.1"/>
    <property type="molecule type" value="Genomic_DNA"/>
</dbReference>
<dbReference type="GO" id="GO:0006890">
    <property type="term" value="P:retrograde vesicle-mediated transport, Golgi to endoplasmic reticulum"/>
    <property type="evidence" value="ECO:0007669"/>
    <property type="project" value="TreeGrafter"/>
</dbReference>
<dbReference type="Pfam" id="PF13850">
    <property type="entry name" value="ERGIC_N"/>
    <property type="match status" value="1"/>
</dbReference>
<proteinExistence type="predicted"/>
<organism evidence="3 4">
    <name type="scientific">Grifola frondosa</name>
    <name type="common">Maitake</name>
    <name type="synonym">Polyporus frondosus</name>
    <dbReference type="NCBI Taxonomy" id="5627"/>
    <lineage>
        <taxon>Eukaryota</taxon>
        <taxon>Fungi</taxon>
        <taxon>Dikarya</taxon>
        <taxon>Basidiomycota</taxon>
        <taxon>Agaricomycotina</taxon>
        <taxon>Agaricomycetes</taxon>
        <taxon>Polyporales</taxon>
        <taxon>Grifolaceae</taxon>
        <taxon>Grifola</taxon>
    </lineage>
</organism>
<evidence type="ECO:0000313" key="3">
    <source>
        <dbReference type="EMBL" id="OBZ72377.1"/>
    </source>
</evidence>
<comment type="caution">
    <text evidence="3">The sequence shown here is derived from an EMBL/GenBank/DDBJ whole genome shotgun (WGS) entry which is preliminary data.</text>
</comment>
<sequence>MATATVTSRPDSPSLLDKLDEMVPAPLAQFDAFPKLPSTYKARSESRGFLTLFVAFIAFLLVLNDLGEFIWGWPDYEFSVDSDRGNDMDINVDMVVNMPCQCECLNLVHMSQSKGFRIGAGERVAILQAQILRLGPFQHHGFHSLATLEGIRSEF</sequence>
<accession>A0A1C7M753</accession>
<dbReference type="PANTHER" id="PTHR10984">
    <property type="entry name" value="ENDOPLASMIC RETICULUM-GOLGI INTERMEDIATE COMPARTMENT PROTEIN"/>
    <property type="match status" value="1"/>
</dbReference>
<dbReference type="STRING" id="5627.A0A1C7M753"/>
<keyword evidence="1" id="KW-1133">Transmembrane helix</keyword>
<dbReference type="InterPro" id="IPR039542">
    <property type="entry name" value="Erv_N"/>
</dbReference>
<protein>
    <submittedName>
        <fullName evidence="3">Endoplasmic reticulum-Golgi intermediate compartment protein 2</fullName>
    </submittedName>
</protein>
<dbReference type="PANTHER" id="PTHR10984:SF81">
    <property type="entry name" value="ER-DERIVED VESICLES PROTEIN ERV41"/>
    <property type="match status" value="1"/>
</dbReference>
<keyword evidence="1" id="KW-0472">Membrane</keyword>
<evidence type="ECO:0000259" key="2">
    <source>
        <dbReference type="Pfam" id="PF13850"/>
    </source>
</evidence>
<dbReference type="InterPro" id="IPR045888">
    <property type="entry name" value="Erv"/>
</dbReference>
<evidence type="ECO:0000256" key="1">
    <source>
        <dbReference type="SAM" id="Phobius"/>
    </source>
</evidence>
<feature type="transmembrane region" description="Helical" evidence="1">
    <location>
        <begin position="49"/>
        <end position="73"/>
    </location>
</feature>
<keyword evidence="4" id="KW-1185">Reference proteome</keyword>
<dbReference type="AlphaFoldDB" id="A0A1C7M753"/>
<dbReference type="GO" id="GO:0006888">
    <property type="term" value="P:endoplasmic reticulum to Golgi vesicle-mediated transport"/>
    <property type="evidence" value="ECO:0007669"/>
    <property type="project" value="TreeGrafter"/>
</dbReference>
<dbReference type="OrthoDB" id="5541786at2759"/>
<keyword evidence="1" id="KW-0812">Transmembrane</keyword>
<feature type="domain" description="Endoplasmic reticulum vesicle transporter N-terminal" evidence="2">
    <location>
        <begin position="27"/>
        <end position="110"/>
    </location>
</feature>
<dbReference type="GO" id="GO:0000139">
    <property type="term" value="C:Golgi membrane"/>
    <property type="evidence" value="ECO:0007669"/>
    <property type="project" value="TreeGrafter"/>
</dbReference>
<name>A0A1C7M753_GRIFR</name>
<dbReference type="GO" id="GO:0005789">
    <property type="term" value="C:endoplasmic reticulum membrane"/>
    <property type="evidence" value="ECO:0007669"/>
    <property type="project" value="TreeGrafter"/>
</dbReference>
<dbReference type="Proteomes" id="UP000092993">
    <property type="component" value="Unassembled WGS sequence"/>
</dbReference>
<dbReference type="GO" id="GO:0030134">
    <property type="term" value="C:COPII-coated ER to Golgi transport vesicle"/>
    <property type="evidence" value="ECO:0007669"/>
    <property type="project" value="TreeGrafter"/>
</dbReference>
<reference evidence="3 4" key="1">
    <citation type="submission" date="2016-03" db="EMBL/GenBank/DDBJ databases">
        <title>Whole genome sequencing of Grifola frondosa 9006-11.</title>
        <authorList>
            <person name="Min B."/>
            <person name="Park H."/>
            <person name="Kim J.-G."/>
            <person name="Cho H."/>
            <person name="Oh Y.-L."/>
            <person name="Kong W.-S."/>
            <person name="Choi I.-G."/>
        </authorList>
    </citation>
    <scope>NUCLEOTIDE SEQUENCE [LARGE SCALE GENOMIC DNA]</scope>
    <source>
        <strain evidence="3 4">9006-11</strain>
    </source>
</reference>
<evidence type="ECO:0000313" key="4">
    <source>
        <dbReference type="Proteomes" id="UP000092993"/>
    </source>
</evidence>
<gene>
    <name evidence="3" type="primary">ERGIC2</name>
    <name evidence="3" type="ORF">A0H81_07362</name>
</gene>